<comment type="catalytic activity">
    <reaction evidence="13">
        <text>a lipid A disaccharide + ATP = a lipid IVA + ADP + H(+)</text>
        <dbReference type="Rhea" id="RHEA:67840"/>
        <dbReference type="ChEBI" id="CHEBI:15378"/>
        <dbReference type="ChEBI" id="CHEBI:30616"/>
        <dbReference type="ChEBI" id="CHEBI:176343"/>
        <dbReference type="ChEBI" id="CHEBI:176425"/>
        <dbReference type="ChEBI" id="CHEBI:456216"/>
        <dbReference type="EC" id="2.7.1.130"/>
    </reaction>
</comment>
<dbReference type="AlphaFoldDB" id="A0A5C1ABZ8"/>
<evidence type="ECO:0000256" key="3">
    <source>
        <dbReference type="ARBA" id="ARBA00012071"/>
    </source>
</evidence>
<keyword evidence="5 13" id="KW-0444">Lipid biosynthesis</keyword>
<keyword evidence="8 13" id="KW-0547">Nucleotide-binding</keyword>
<proteinExistence type="inferred from homology"/>
<dbReference type="SUPFAM" id="SSF52540">
    <property type="entry name" value="P-loop containing nucleoside triphosphate hydrolases"/>
    <property type="match status" value="1"/>
</dbReference>
<keyword evidence="11 13" id="KW-0443">Lipid metabolism</keyword>
<dbReference type="Proteomes" id="UP000324974">
    <property type="component" value="Chromosome"/>
</dbReference>
<evidence type="ECO:0000256" key="4">
    <source>
        <dbReference type="ARBA" id="ARBA00016436"/>
    </source>
</evidence>
<accession>A0A5C1ABZ8</accession>
<dbReference type="PANTHER" id="PTHR42724:SF1">
    <property type="entry name" value="TETRAACYLDISACCHARIDE 4'-KINASE, MITOCHONDRIAL-RELATED"/>
    <property type="match status" value="1"/>
</dbReference>
<evidence type="ECO:0000313" key="15">
    <source>
        <dbReference type="Proteomes" id="UP000324974"/>
    </source>
</evidence>
<keyword evidence="9 13" id="KW-0418">Kinase</keyword>
<dbReference type="InterPro" id="IPR003758">
    <property type="entry name" value="LpxK"/>
</dbReference>
<keyword evidence="10 13" id="KW-0067">ATP-binding</keyword>
<dbReference type="GO" id="GO:0005524">
    <property type="term" value="F:ATP binding"/>
    <property type="evidence" value="ECO:0007669"/>
    <property type="project" value="UniProtKB-UniRule"/>
</dbReference>
<dbReference type="HAMAP" id="MF_00409">
    <property type="entry name" value="LpxK"/>
    <property type="match status" value="1"/>
</dbReference>
<dbReference type="RefSeq" id="WP_149109433.1">
    <property type="nucleotide sequence ID" value="NZ_CP042425.1"/>
</dbReference>
<dbReference type="GO" id="GO:0005886">
    <property type="term" value="C:plasma membrane"/>
    <property type="evidence" value="ECO:0007669"/>
    <property type="project" value="TreeGrafter"/>
</dbReference>
<comment type="pathway">
    <text evidence="2 13">Glycolipid biosynthesis; lipid IV(A) biosynthesis; lipid IV(A) from (3R)-3-hydroxytetradecanoyl-[acyl-carrier-protein] and UDP-N-acetyl-alpha-D-glucosamine: step 6/6.</text>
</comment>
<dbReference type="NCBIfam" id="TIGR00682">
    <property type="entry name" value="lpxK"/>
    <property type="match status" value="1"/>
</dbReference>
<dbReference type="Pfam" id="PF02606">
    <property type="entry name" value="LpxK"/>
    <property type="match status" value="1"/>
</dbReference>
<keyword evidence="7 13" id="KW-0808">Transferase</keyword>
<evidence type="ECO:0000256" key="6">
    <source>
        <dbReference type="ARBA" id="ARBA00022556"/>
    </source>
</evidence>
<evidence type="ECO:0000256" key="13">
    <source>
        <dbReference type="HAMAP-Rule" id="MF_00409"/>
    </source>
</evidence>
<name>A0A5C1ABZ8_9BACT</name>
<dbReference type="InterPro" id="IPR027417">
    <property type="entry name" value="P-loop_NTPase"/>
</dbReference>
<dbReference type="OrthoDB" id="9789797at2"/>
<dbReference type="GO" id="GO:0009244">
    <property type="term" value="P:lipopolysaccharide core region biosynthetic process"/>
    <property type="evidence" value="ECO:0007669"/>
    <property type="project" value="TreeGrafter"/>
</dbReference>
<dbReference type="KEGG" id="lrs:PX52LOC_01438"/>
<evidence type="ECO:0000256" key="10">
    <source>
        <dbReference type="ARBA" id="ARBA00022840"/>
    </source>
</evidence>
<evidence type="ECO:0000256" key="12">
    <source>
        <dbReference type="ARBA" id="ARBA00029757"/>
    </source>
</evidence>
<keyword evidence="6 13" id="KW-0441">Lipid A biosynthesis</keyword>
<organism evidence="14 15">
    <name type="scientific">Limnoglobus roseus</name>
    <dbReference type="NCBI Taxonomy" id="2598579"/>
    <lineage>
        <taxon>Bacteria</taxon>
        <taxon>Pseudomonadati</taxon>
        <taxon>Planctomycetota</taxon>
        <taxon>Planctomycetia</taxon>
        <taxon>Gemmatales</taxon>
        <taxon>Gemmataceae</taxon>
        <taxon>Limnoglobus</taxon>
    </lineage>
</organism>
<dbReference type="PANTHER" id="PTHR42724">
    <property type="entry name" value="TETRAACYLDISACCHARIDE 4'-KINASE"/>
    <property type="match status" value="1"/>
</dbReference>
<reference evidence="15" key="1">
    <citation type="submission" date="2019-08" db="EMBL/GenBank/DDBJ databases">
        <title>Limnoglobus roseus gen. nov., sp. nov., a novel freshwater planctomycete with a giant genome from the family Gemmataceae.</title>
        <authorList>
            <person name="Kulichevskaya I.S."/>
            <person name="Naumoff D.G."/>
            <person name="Miroshnikov K."/>
            <person name="Ivanova A."/>
            <person name="Philippov D.A."/>
            <person name="Hakobyan A."/>
            <person name="Rijpstra I.C."/>
            <person name="Sinninghe Damste J.S."/>
            <person name="Liesack W."/>
            <person name="Dedysh S.N."/>
        </authorList>
    </citation>
    <scope>NUCLEOTIDE SEQUENCE [LARGE SCALE GENOMIC DNA]</scope>
    <source>
        <strain evidence="15">PX52</strain>
    </source>
</reference>
<sequence>MGSESFHQIIRGQRRGPVAATARAGLRLLSWPYGLAVRLRNRLFDRGWKHTFRAAVPVISVGNLTLGGTGKTPCVEYVAGLLRERGVRPVILSRGYGAEHNRNDEAMVLEENLPDVPHLQGADRVQLAMTAVEELDADVLILDDGFQHRRLTRDLDIVLIDATALLAGEAMFPRGVLREPIAGLSRADVLVLTRCDQTSTADEQAAWLKQRFPTKPVAKAVHRPMELVGPDGVTESLEVLKATPVAGFCGIGNPEAFRGLLTQLGAPPVAFRTFADHHAYTREDVADLTRWATDLPPNAVIVTTQKDWVKLRVADLGGRKLWALRIGFQLIEGEEAFAEMLNRFTTEGTENTEEGTEERSETQP</sequence>
<protein>
    <recommendedName>
        <fullName evidence="4 13">Tetraacyldisaccharide 4'-kinase</fullName>
        <ecNumber evidence="3 13">2.7.1.130</ecNumber>
    </recommendedName>
    <alternativeName>
        <fullName evidence="12 13">Lipid A 4'-kinase</fullName>
    </alternativeName>
</protein>
<gene>
    <name evidence="13 14" type="primary">lpxK</name>
    <name evidence="14" type="ORF">PX52LOC_01438</name>
</gene>
<dbReference type="EC" id="2.7.1.130" evidence="3 13"/>
<evidence type="ECO:0000256" key="7">
    <source>
        <dbReference type="ARBA" id="ARBA00022679"/>
    </source>
</evidence>
<comment type="similarity">
    <text evidence="13">Belongs to the LpxK family.</text>
</comment>
<dbReference type="UniPathway" id="UPA00359">
    <property type="reaction ID" value="UER00482"/>
</dbReference>
<evidence type="ECO:0000256" key="11">
    <source>
        <dbReference type="ARBA" id="ARBA00023098"/>
    </source>
</evidence>
<dbReference type="EMBL" id="CP042425">
    <property type="protein sequence ID" value="QEL14548.1"/>
    <property type="molecule type" value="Genomic_DNA"/>
</dbReference>
<feature type="binding site" evidence="13">
    <location>
        <begin position="65"/>
        <end position="72"/>
    </location>
    <ligand>
        <name>ATP</name>
        <dbReference type="ChEBI" id="CHEBI:30616"/>
    </ligand>
</feature>
<dbReference type="GO" id="GO:0009029">
    <property type="term" value="F:lipid-A 4'-kinase activity"/>
    <property type="evidence" value="ECO:0007669"/>
    <property type="project" value="UniProtKB-UniRule"/>
</dbReference>
<keyword evidence="15" id="KW-1185">Reference proteome</keyword>
<evidence type="ECO:0000256" key="9">
    <source>
        <dbReference type="ARBA" id="ARBA00022777"/>
    </source>
</evidence>
<evidence type="ECO:0000256" key="5">
    <source>
        <dbReference type="ARBA" id="ARBA00022516"/>
    </source>
</evidence>
<dbReference type="GO" id="GO:0009245">
    <property type="term" value="P:lipid A biosynthetic process"/>
    <property type="evidence" value="ECO:0007669"/>
    <property type="project" value="UniProtKB-UniRule"/>
</dbReference>
<comment type="function">
    <text evidence="1 13">Transfers the gamma-phosphate of ATP to the 4'-position of a tetraacyldisaccharide 1-phosphate intermediate (termed DS-1-P) to form tetraacyldisaccharide 1,4'-bis-phosphate (lipid IVA).</text>
</comment>
<evidence type="ECO:0000256" key="2">
    <source>
        <dbReference type="ARBA" id="ARBA00004870"/>
    </source>
</evidence>
<evidence type="ECO:0000256" key="8">
    <source>
        <dbReference type="ARBA" id="ARBA00022741"/>
    </source>
</evidence>
<evidence type="ECO:0000313" key="14">
    <source>
        <dbReference type="EMBL" id="QEL14548.1"/>
    </source>
</evidence>
<evidence type="ECO:0000256" key="1">
    <source>
        <dbReference type="ARBA" id="ARBA00002274"/>
    </source>
</evidence>